<dbReference type="SMART" id="SM00245">
    <property type="entry name" value="TSPc"/>
    <property type="match status" value="1"/>
</dbReference>
<evidence type="ECO:0000256" key="2">
    <source>
        <dbReference type="ARBA" id="ARBA00022670"/>
    </source>
</evidence>
<dbReference type="SUPFAM" id="SSF50156">
    <property type="entry name" value="PDZ domain-like"/>
    <property type="match status" value="1"/>
</dbReference>
<comment type="similarity">
    <text evidence="1">Belongs to the peptidase S41A family.</text>
</comment>
<sequence length="382" mass="41906">MRFLIIIFVFIFTFSLSSLIAANNQDLYKKLDVFGDVFDLIKKNYVEEIDDEKVIEYAINGMLQSLDPHSGYMDAEIYIEMKEETRGEFGGLGIEVTMENGYVKVISPIDDTPAAKAGMRPGDYITHIDGEGILGLSLQDAVEKLRGPVGSKIEITVVRLGDKDPLIVTIKRAIITVQAVKYRPEGNAGYIRLISFSEQADKGIKEAIKNLNKEIGINNLSGFILDLRSNPGGLLDQSAKVTNSFLSSGEIVSIKGKDKKDISRFSASRGDMTDGKPLIVLINEGSASASEIVAGALQDHKRAIVVGSQSYGKGSVQTIFPLKDSSAIRMTTALYYTPSGDSIHEIGISPDIEVESLWDIENQTDNQLEYALNLLNQEIKIE</sequence>
<dbReference type="GO" id="GO:0030288">
    <property type="term" value="C:outer membrane-bounded periplasmic space"/>
    <property type="evidence" value="ECO:0007669"/>
    <property type="project" value="TreeGrafter"/>
</dbReference>
<dbReference type="InterPro" id="IPR029045">
    <property type="entry name" value="ClpP/crotonase-like_dom_sf"/>
</dbReference>
<dbReference type="CDD" id="cd06782">
    <property type="entry name" value="cpPDZ_CPP-like"/>
    <property type="match status" value="1"/>
</dbReference>
<dbReference type="InterPro" id="IPR041489">
    <property type="entry name" value="PDZ_6"/>
</dbReference>
<dbReference type="AlphaFoldDB" id="A0A381RVJ1"/>
<dbReference type="InterPro" id="IPR005151">
    <property type="entry name" value="Tail-specific_protease"/>
</dbReference>
<dbReference type="InterPro" id="IPR036034">
    <property type="entry name" value="PDZ_sf"/>
</dbReference>
<evidence type="ECO:0000313" key="6">
    <source>
        <dbReference type="EMBL" id="SUZ95866.1"/>
    </source>
</evidence>
<dbReference type="SUPFAM" id="SSF52096">
    <property type="entry name" value="ClpP/crotonase"/>
    <property type="match status" value="1"/>
</dbReference>
<dbReference type="InterPro" id="IPR001478">
    <property type="entry name" value="PDZ"/>
</dbReference>
<organism evidence="6">
    <name type="scientific">marine metagenome</name>
    <dbReference type="NCBI Taxonomy" id="408172"/>
    <lineage>
        <taxon>unclassified sequences</taxon>
        <taxon>metagenomes</taxon>
        <taxon>ecological metagenomes</taxon>
    </lineage>
</organism>
<dbReference type="InterPro" id="IPR055210">
    <property type="entry name" value="CtpA/B_N"/>
</dbReference>
<dbReference type="Gene3D" id="3.90.226.10">
    <property type="entry name" value="2-enoyl-CoA Hydratase, Chain A, domain 1"/>
    <property type="match status" value="1"/>
</dbReference>
<dbReference type="GO" id="GO:0007165">
    <property type="term" value="P:signal transduction"/>
    <property type="evidence" value="ECO:0007669"/>
    <property type="project" value="TreeGrafter"/>
</dbReference>
<dbReference type="NCBIfam" id="TIGR00225">
    <property type="entry name" value="prc"/>
    <property type="match status" value="1"/>
</dbReference>
<dbReference type="Pfam" id="PF22694">
    <property type="entry name" value="CtpB_N-like"/>
    <property type="match status" value="1"/>
</dbReference>
<dbReference type="InterPro" id="IPR004447">
    <property type="entry name" value="Peptidase_S41A"/>
</dbReference>
<gene>
    <name evidence="6" type="ORF">METZ01_LOCUS48720</name>
</gene>
<dbReference type="PANTHER" id="PTHR32060:SF30">
    <property type="entry name" value="CARBOXY-TERMINAL PROCESSING PROTEASE CTPA"/>
    <property type="match status" value="1"/>
</dbReference>
<keyword evidence="3" id="KW-0378">Hydrolase</keyword>
<feature type="domain" description="PDZ" evidence="5">
    <location>
        <begin position="78"/>
        <end position="146"/>
    </location>
</feature>
<dbReference type="PANTHER" id="PTHR32060">
    <property type="entry name" value="TAIL-SPECIFIC PROTEASE"/>
    <property type="match status" value="1"/>
</dbReference>
<dbReference type="GO" id="GO:0006508">
    <property type="term" value="P:proteolysis"/>
    <property type="evidence" value="ECO:0007669"/>
    <property type="project" value="UniProtKB-KW"/>
</dbReference>
<dbReference type="Gene3D" id="3.30.750.44">
    <property type="match status" value="1"/>
</dbReference>
<dbReference type="Gene3D" id="2.30.42.10">
    <property type="match status" value="1"/>
</dbReference>
<evidence type="ECO:0000256" key="3">
    <source>
        <dbReference type="ARBA" id="ARBA00022801"/>
    </source>
</evidence>
<name>A0A381RVJ1_9ZZZZ</name>
<dbReference type="Pfam" id="PF17820">
    <property type="entry name" value="PDZ_6"/>
    <property type="match status" value="1"/>
</dbReference>
<dbReference type="FunFam" id="2.30.42.10:FF:000063">
    <property type="entry name" value="Peptidase, S41 family"/>
    <property type="match status" value="1"/>
</dbReference>
<reference evidence="6" key="1">
    <citation type="submission" date="2018-05" db="EMBL/GenBank/DDBJ databases">
        <authorList>
            <person name="Lanie J.A."/>
            <person name="Ng W.-L."/>
            <person name="Kazmierczak K.M."/>
            <person name="Andrzejewski T.M."/>
            <person name="Davidsen T.M."/>
            <person name="Wayne K.J."/>
            <person name="Tettelin H."/>
            <person name="Glass J.I."/>
            <person name="Rusch D."/>
            <person name="Podicherti R."/>
            <person name="Tsui H.-C.T."/>
            <person name="Winkler M.E."/>
        </authorList>
    </citation>
    <scope>NUCLEOTIDE SEQUENCE</scope>
</reference>
<protein>
    <recommendedName>
        <fullName evidence="5">PDZ domain-containing protein</fullName>
    </recommendedName>
</protein>
<keyword evidence="4" id="KW-0720">Serine protease</keyword>
<evidence type="ECO:0000256" key="4">
    <source>
        <dbReference type="ARBA" id="ARBA00022825"/>
    </source>
</evidence>
<dbReference type="SMART" id="SM00228">
    <property type="entry name" value="PDZ"/>
    <property type="match status" value="1"/>
</dbReference>
<dbReference type="PROSITE" id="PS50106">
    <property type="entry name" value="PDZ"/>
    <property type="match status" value="1"/>
</dbReference>
<dbReference type="EMBL" id="UINC01002362">
    <property type="protein sequence ID" value="SUZ95866.1"/>
    <property type="molecule type" value="Genomic_DNA"/>
</dbReference>
<dbReference type="CDD" id="cd07560">
    <property type="entry name" value="Peptidase_S41_CPP"/>
    <property type="match status" value="1"/>
</dbReference>
<proteinExistence type="inferred from homology"/>
<keyword evidence="2" id="KW-0645">Protease</keyword>
<dbReference type="Pfam" id="PF03572">
    <property type="entry name" value="Peptidase_S41"/>
    <property type="match status" value="1"/>
</dbReference>
<dbReference type="GO" id="GO:0008236">
    <property type="term" value="F:serine-type peptidase activity"/>
    <property type="evidence" value="ECO:0007669"/>
    <property type="project" value="UniProtKB-KW"/>
</dbReference>
<evidence type="ECO:0000259" key="5">
    <source>
        <dbReference type="PROSITE" id="PS50106"/>
    </source>
</evidence>
<evidence type="ECO:0000256" key="1">
    <source>
        <dbReference type="ARBA" id="ARBA00009179"/>
    </source>
</evidence>
<dbReference type="GO" id="GO:0004175">
    <property type="term" value="F:endopeptidase activity"/>
    <property type="evidence" value="ECO:0007669"/>
    <property type="project" value="TreeGrafter"/>
</dbReference>
<accession>A0A381RVJ1</accession>